<comment type="caution">
    <text evidence="2">The sequence shown here is derived from an EMBL/GenBank/DDBJ whole genome shotgun (WGS) entry which is preliminary data.</text>
</comment>
<organism evidence="2 3">
    <name type="scientific">Phenylobacterium ferrooxidans</name>
    <dbReference type="NCBI Taxonomy" id="2982689"/>
    <lineage>
        <taxon>Bacteria</taxon>
        <taxon>Pseudomonadati</taxon>
        <taxon>Pseudomonadota</taxon>
        <taxon>Alphaproteobacteria</taxon>
        <taxon>Caulobacterales</taxon>
        <taxon>Caulobacteraceae</taxon>
        <taxon>Phenylobacterium</taxon>
    </lineage>
</organism>
<accession>A0ABW6CHK9</accession>
<dbReference type="PROSITE" id="PS51257">
    <property type="entry name" value="PROKAR_LIPOPROTEIN"/>
    <property type="match status" value="1"/>
</dbReference>
<sequence length="206" mass="21670">MRNLWTAVALAGLLAGCNQSSSASGQKATSDSGFVPPVEAPVGTPAAAPAAAPAGFSHVKGDDLFGYYIPNTEVKVGDFRLENITFGPEDDFNRWEAGEQGGPWGPIMFDFVDVTTQKGENELGQPIYTKTIRVLPTSYKIGGGNLQFTGTDVSLGQVQFDGTIDMAALKRARAGGPGTQETVLRTGLSIGGTPFKNLSFSWYGGD</sequence>
<name>A0ABW6CHK9_9CAUL</name>
<gene>
    <name evidence="2" type="ORF">OCL97_01125</name>
</gene>
<reference evidence="2 3" key="1">
    <citation type="submission" date="2022-09" db="EMBL/GenBank/DDBJ databases">
        <title>New species of Phenylobacterium.</title>
        <authorList>
            <person name="Mieszkin S."/>
        </authorList>
    </citation>
    <scope>NUCLEOTIDE SEQUENCE [LARGE SCALE GENOMIC DNA]</scope>
    <source>
        <strain evidence="2 3">HK31-G</strain>
    </source>
</reference>
<proteinExistence type="predicted"/>
<evidence type="ECO:0000313" key="2">
    <source>
        <dbReference type="EMBL" id="MFD3262562.1"/>
    </source>
</evidence>
<protein>
    <recommendedName>
        <fullName evidence="4">Lipoprotein</fullName>
    </recommendedName>
</protein>
<keyword evidence="3" id="KW-1185">Reference proteome</keyword>
<evidence type="ECO:0000313" key="3">
    <source>
        <dbReference type="Proteomes" id="UP001598130"/>
    </source>
</evidence>
<evidence type="ECO:0000256" key="1">
    <source>
        <dbReference type="SAM" id="SignalP"/>
    </source>
</evidence>
<feature type="signal peptide" evidence="1">
    <location>
        <begin position="1"/>
        <end position="23"/>
    </location>
</feature>
<dbReference type="EMBL" id="JAOTJD010000001">
    <property type="protein sequence ID" value="MFD3262562.1"/>
    <property type="molecule type" value="Genomic_DNA"/>
</dbReference>
<dbReference type="RefSeq" id="WP_377366835.1">
    <property type="nucleotide sequence ID" value="NZ_JAOTJD010000001.1"/>
</dbReference>
<keyword evidence="1" id="KW-0732">Signal</keyword>
<evidence type="ECO:0008006" key="4">
    <source>
        <dbReference type="Google" id="ProtNLM"/>
    </source>
</evidence>
<feature type="chain" id="PRO_5046676778" description="Lipoprotein" evidence="1">
    <location>
        <begin position="24"/>
        <end position="206"/>
    </location>
</feature>
<dbReference type="Proteomes" id="UP001598130">
    <property type="component" value="Unassembled WGS sequence"/>
</dbReference>